<organism evidence="2 3">
    <name type="scientific">Sphaerotilus montanus</name>
    <dbReference type="NCBI Taxonomy" id="522889"/>
    <lineage>
        <taxon>Bacteria</taxon>
        <taxon>Pseudomonadati</taxon>
        <taxon>Pseudomonadota</taxon>
        <taxon>Betaproteobacteria</taxon>
        <taxon>Burkholderiales</taxon>
        <taxon>Sphaerotilaceae</taxon>
        <taxon>Sphaerotilus</taxon>
    </lineage>
</organism>
<dbReference type="Proteomes" id="UP000518288">
    <property type="component" value="Unassembled WGS sequence"/>
</dbReference>
<dbReference type="InterPro" id="IPR002937">
    <property type="entry name" value="Amino_oxidase"/>
</dbReference>
<dbReference type="EMBL" id="JACCFH010000001">
    <property type="protein sequence ID" value="NYG33090.1"/>
    <property type="molecule type" value="Genomic_DNA"/>
</dbReference>
<name>A0A7Y9UJU7_9BURK</name>
<dbReference type="AlphaFoldDB" id="A0A7Y9UJU7"/>
<protein>
    <submittedName>
        <fullName evidence="2">Putative NAD/FAD-dependent oxidoreductase</fullName>
    </submittedName>
</protein>
<dbReference type="InterPro" id="IPR036188">
    <property type="entry name" value="FAD/NAD-bd_sf"/>
</dbReference>
<dbReference type="RefSeq" id="WP_310733991.1">
    <property type="nucleotide sequence ID" value="NZ_JACCFH010000001.1"/>
</dbReference>
<reference evidence="2 3" key="1">
    <citation type="submission" date="2020-07" db="EMBL/GenBank/DDBJ databases">
        <title>Genomic Encyclopedia of Archaeal and Bacterial Type Strains, Phase II (KMG-II): from individual species to whole genera.</title>
        <authorList>
            <person name="Goeker M."/>
        </authorList>
    </citation>
    <scope>NUCLEOTIDE SEQUENCE [LARGE SCALE GENOMIC DNA]</scope>
    <source>
        <strain evidence="2 3">DSM 21226</strain>
    </source>
</reference>
<proteinExistence type="predicted"/>
<comment type="caution">
    <text evidence="2">The sequence shown here is derived from an EMBL/GenBank/DDBJ whole genome shotgun (WGS) entry which is preliminary data.</text>
</comment>
<accession>A0A7Y9UJU7</accession>
<evidence type="ECO:0000259" key="1">
    <source>
        <dbReference type="Pfam" id="PF01593"/>
    </source>
</evidence>
<sequence length="532" mass="57829">MNLHRRDWLAQMVALGLAGCRPAEAPLAGGWVGAAAQRGHRLRALKSGALPVAAVQRRSSVLVIGAGVAGLAAARALGRAGVDDVHLLELEDEAGGHARGHRMAGMDCPLGAHYLPVPGDAAREVRELLADFGLARVEHGRWTWDERHLCHSPQERLFFEGAWHEGLLPPAEPGSATLAQYRRFSALVSQAQRAVGFSMPALRTPWTAAHAALEATTFADWLARNGLDDARLRWYLDYCCRDDYGADAATVSAWAGLHYFASRHGFHPPGDEEAEREPVLTWPEGNAWLTRRLAAPLTDRLHTGRTALRVEEGRHAVEVLVWDEAAGQAERWTADRVVLALPVFVATRLLASLPDALRVVSADARHAPWLVANLHLGAALLERVGAPPAWDSVPYGSTSLGYVDAMHQSMRPHAGPTVLTVYLALPVAERAALLADDWRPWAQRVIADLVPLHPDLPDQLRRIDLMRYGHAMRMPLPGTRSSSAHQALARLPGRVTLAHADLAGYSVFEEAYTLGVQAGFSVAQALGRPHRG</sequence>
<feature type="domain" description="Amine oxidase" evidence="1">
    <location>
        <begin position="68"/>
        <end position="515"/>
    </location>
</feature>
<dbReference type="SUPFAM" id="SSF51905">
    <property type="entry name" value="FAD/NAD(P)-binding domain"/>
    <property type="match status" value="1"/>
</dbReference>
<gene>
    <name evidence="2" type="ORF">BDD16_002076</name>
</gene>
<dbReference type="Pfam" id="PF01593">
    <property type="entry name" value="Amino_oxidase"/>
    <property type="match status" value="1"/>
</dbReference>
<dbReference type="GO" id="GO:0016491">
    <property type="term" value="F:oxidoreductase activity"/>
    <property type="evidence" value="ECO:0007669"/>
    <property type="project" value="InterPro"/>
</dbReference>
<dbReference type="PANTHER" id="PTHR42923">
    <property type="entry name" value="PROTOPORPHYRINOGEN OXIDASE"/>
    <property type="match status" value="1"/>
</dbReference>
<dbReference type="InterPro" id="IPR050464">
    <property type="entry name" value="Zeta_carotene_desat/Oxidored"/>
</dbReference>
<evidence type="ECO:0000313" key="3">
    <source>
        <dbReference type="Proteomes" id="UP000518288"/>
    </source>
</evidence>
<dbReference type="PANTHER" id="PTHR42923:SF39">
    <property type="entry name" value="AMINO OXIDASE"/>
    <property type="match status" value="1"/>
</dbReference>
<keyword evidence="3" id="KW-1185">Reference proteome</keyword>
<dbReference type="PROSITE" id="PS51257">
    <property type="entry name" value="PROKAR_LIPOPROTEIN"/>
    <property type="match status" value="1"/>
</dbReference>
<evidence type="ECO:0000313" key="2">
    <source>
        <dbReference type="EMBL" id="NYG33090.1"/>
    </source>
</evidence>
<dbReference type="Gene3D" id="3.50.50.60">
    <property type="entry name" value="FAD/NAD(P)-binding domain"/>
    <property type="match status" value="1"/>
</dbReference>